<dbReference type="InterPro" id="IPR001646">
    <property type="entry name" value="5peptide_repeat"/>
</dbReference>
<dbReference type="Pfam" id="PF00805">
    <property type="entry name" value="Pentapeptide"/>
    <property type="match status" value="2"/>
</dbReference>
<proteinExistence type="predicted"/>
<dbReference type="SUPFAM" id="SSF141571">
    <property type="entry name" value="Pentapeptide repeat-like"/>
    <property type="match status" value="1"/>
</dbReference>
<dbReference type="eggNOG" id="ENOG502R8AC">
    <property type="taxonomic scope" value="Eukaryota"/>
</dbReference>
<dbReference type="AlphaFoldDB" id="A9U3Y5"/>
<accession>A9U3Y5</accession>
<dbReference type="HOGENOM" id="CLU_680420_0_0_1"/>
<organism>
    <name type="scientific">Physcomitrium patens</name>
    <name type="common">Spreading-leaved earth moss</name>
    <name type="synonym">Physcomitrella patens</name>
    <dbReference type="NCBI Taxonomy" id="3218"/>
    <lineage>
        <taxon>Eukaryota</taxon>
        <taxon>Viridiplantae</taxon>
        <taxon>Streptophyta</taxon>
        <taxon>Embryophyta</taxon>
        <taxon>Bryophyta</taxon>
        <taxon>Bryophytina</taxon>
        <taxon>Bryopsida</taxon>
        <taxon>Funariidae</taxon>
        <taxon>Funariales</taxon>
        <taxon>Funariaceae</taxon>
        <taxon>Physcomitrium</taxon>
    </lineage>
</organism>
<dbReference type="InterPro" id="IPR053285">
    <property type="entry name" value="Thylakoid_lumenal_pentapeptide"/>
</dbReference>
<dbReference type="PANTHER" id="PTHR47121:SF2">
    <property type="entry name" value="THYLAKOID LUMENAL PROTEIN TL20.3, CHLOROPLASTIC"/>
    <property type="match status" value="1"/>
</dbReference>
<sequence length="545" mass="59791">MAAGIVNTICLNDEWKWITCCPRKILRQFRVIYKILGYTPRPTTNRAAHPVHLVCSLNLLLPLRTPAFWGVHFPPAVSIEPDSSAASFATLGFQSAKPISAFVSFLSGGNFRHIAAMATDQRINKTAALEAVTPEELRKQGKPSRNPLKWFSNSKARPSRSSSSKGSQASPDPSKPKPRSNAALVDQTSGTHCEICTWARVRDMHWRKVQEIPNAGQRQIPNNGSFRNLSHAGRKRGLRTIENIGNRVRELHLSAPSLSVGQWPWRDLSKQIDFVNTVLCLDSPSRLHQRKDFAFGAEFKENQFNSIMTTICQAVSASGLFLPSVTDNGWRLKGASQLMTQGVGSRISTRTLQRNCVTFCSSNNFPSDDANKSLGKNIENLAWWEKVNTAAVGVILGVGIGASSLALPAFADFLSFDHADLRGRDMSNQNLRGVVFAACDCRKINLEGSTMDGSTDTFAGFEGGNLKNSSWIRAFADRVVFRGANLENANFTDAVLSGSQFDGADITGADFTDALVDNYQRLQMCRRAKGVNPTTGVATRESLFC</sequence>
<dbReference type="EMBL" id="DS545363">
    <property type="protein sequence ID" value="EDQ49618.1"/>
    <property type="molecule type" value="Genomic_DNA"/>
</dbReference>
<evidence type="ECO:0000256" key="1">
    <source>
        <dbReference type="SAM" id="MobiDB-lite"/>
    </source>
</evidence>
<gene>
    <name evidence="2" type="ORF">PHYPADRAFT_173539</name>
</gene>
<feature type="compositionally biased region" description="Low complexity" evidence="1">
    <location>
        <begin position="152"/>
        <end position="172"/>
    </location>
</feature>
<name>A9U3Y5_PHYPA</name>
<feature type="region of interest" description="Disordered" evidence="1">
    <location>
        <begin position="134"/>
        <end position="186"/>
    </location>
</feature>
<protein>
    <submittedName>
        <fullName evidence="2">Predicted protein</fullName>
    </submittedName>
</protein>
<evidence type="ECO:0000313" key="2">
    <source>
        <dbReference type="EMBL" id="EDQ49618.1"/>
    </source>
</evidence>
<dbReference type="Gene3D" id="2.160.20.80">
    <property type="entry name" value="E3 ubiquitin-protein ligase SopA"/>
    <property type="match status" value="1"/>
</dbReference>
<dbReference type="PANTHER" id="PTHR47121">
    <property type="entry name" value="THYLAKOID LUMENAL PROTEIN TL20.3, CHLOROPLASTIC"/>
    <property type="match status" value="1"/>
</dbReference>
<reference evidence="2" key="1">
    <citation type="journal article" date="2008" name="Science">
        <title>The Physcomitrella genome reveals evolutionary insights into the conquest of land by plants.</title>
        <authorList>
            <person name="Rensing S."/>
            <person name="Lang D."/>
            <person name="Zimmer A."/>
            <person name="Terry A."/>
            <person name="Salamov A."/>
            <person name="Shapiro H."/>
            <person name="Nishiyama T."/>
            <person name="Perroud P.-F."/>
            <person name="Lindquist E."/>
            <person name="Kamisugi Y."/>
            <person name="Tanahashi T."/>
            <person name="Sakakibara K."/>
            <person name="Fujita T."/>
            <person name="Oishi K."/>
            <person name="Shin-I T."/>
            <person name="Kuroki Y."/>
            <person name="Toyoda A."/>
            <person name="Suzuki Y."/>
            <person name="Hashimoto A."/>
            <person name="Yamaguchi K."/>
            <person name="Sugano A."/>
            <person name="Kohara Y."/>
            <person name="Fujiyama A."/>
            <person name="Anterola A."/>
            <person name="Aoki S."/>
            <person name="Ashton N."/>
            <person name="Barbazuk W.B."/>
            <person name="Barker E."/>
            <person name="Bennetzen J."/>
            <person name="Bezanilla M."/>
            <person name="Blankenship R."/>
            <person name="Cho S.H."/>
            <person name="Dutcher S."/>
            <person name="Estelle M."/>
            <person name="Fawcett J.A."/>
            <person name="Gundlach H."/>
            <person name="Hanada K."/>
            <person name="Heyl A."/>
            <person name="Hicks K.A."/>
            <person name="Hugh J."/>
            <person name="Lohr M."/>
            <person name="Mayer K."/>
            <person name="Melkozernov A."/>
            <person name="Murata T."/>
            <person name="Nelson D."/>
            <person name="Pils B."/>
            <person name="Prigge M."/>
            <person name="Reiss B."/>
            <person name="Renner T."/>
            <person name="Rombauts S."/>
            <person name="Rushton P."/>
            <person name="Sanderfoot A."/>
            <person name="Schween G."/>
            <person name="Shiu S.-H."/>
            <person name="Stueber K."/>
            <person name="Theodoulou F.L."/>
            <person name="Tu H."/>
            <person name="Van de Peer Y."/>
            <person name="Verrier P.J."/>
            <person name="Waters E."/>
            <person name="Wood A."/>
            <person name="Yang L."/>
            <person name="Cove D."/>
            <person name="Cuming A."/>
            <person name="Hasebe M."/>
            <person name="Lucas S."/>
            <person name="Mishler D.B."/>
            <person name="Reski R."/>
            <person name="Grigoriev I."/>
            <person name="Quatrano R.S."/>
            <person name="Boore J.L."/>
        </authorList>
    </citation>
    <scope>NUCLEOTIDE SEQUENCE [LARGE SCALE GENOMIC DNA]</scope>
</reference>